<sequence length="63" mass="7292">MLFAAYAEDYFITSTSYPWKDIPDIVIGRRAYDNWLVLNARTMMHRVLDATETILAVHQTTNA</sequence>
<dbReference type="AlphaFoldDB" id="A0AAE0SWZ4"/>
<evidence type="ECO:0000313" key="1">
    <source>
        <dbReference type="EMBL" id="KAK3599737.1"/>
    </source>
</evidence>
<evidence type="ECO:0000313" key="2">
    <source>
        <dbReference type="Proteomes" id="UP001195483"/>
    </source>
</evidence>
<reference evidence="1" key="1">
    <citation type="journal article" date="2021" name="Genome Biol. Evol.">
        <title>A High-Quality Reference Genome for a Parasitic Bivalve with Doubly Uniparental Inheritance (Bivalvia: Unionida).</title>
        <authorList>
            <person name="Smith C.H."/>
        </authorList>
    </citation>
    <scope>NUCLEOTIDE SEQUENCE</scope>
    <source>
        <strain evidence="1">CHS0354</strain>
    </source>
</reference>
<dbReference type="Proteomes" id="UP001195483">
    <property type="component" value="Unassembled WGS sequence"/>
</dbReference>
<reference evidence="1" key="3">
    <citation type="submission" date="2023-05" db="EMBL/GenBank/DDBJ databases">
        <authorList>
            <person name="Smith C.H."/>
        </authorList>
    </citation>
    <scope>NUCLEOTIDE SEQUENCE</scope>
    <source>
        <strain evidence="1">CHS0354</strain>
        <tissue evidence="1">Mantle</tissue>
    </source>
</reference>
<organism evidence="1 2">
    <name type="scientific">Potamilus streckersoni</name>
    <dbReference type="NCBI Taxonomy" id="2493646"/>
    <lineage>
        <taxon>Eukaryota</taxon>
        <taxon>Metazoa</taxon>
        <taxon>Spiralia</taxon>
        <taxon>Lophotrochozoa</taxon>
        <taxon>Mollusca</taxon>
        <taxon>Bivalvia</taxon>
        <taxon>Autobranchia</taxon>
        <taxon>Heteroconchia</taxon>
        <taxon>Palaeoheterodonta</taxon>
        <taxon>Unionida</taxon>
        <taxon>Unionoidea</taxon>
        <taxon>Unionidae</taxon>
        <taxon>Ambleminae</taxon>
        <taxon>Lampsilini</taxon>
        <taxon>Potamilus</taxon>
    </lineage>
</organism>
<protein>
    <submittedName>
        <fullName evidence="1">Uncharacterized protein</fullName>
    </submittedName>
</protein>
<proteinExistence type="predicted"/>
<dbReference type="EMBL" id="JAEAOA010002176">
    <property type="protein sequence ID" value="KAK3599737.1"/>
    <property type="molecule type" value="Genomic_DNA"/>
</dbReference>
<gene>
    <name evidence="1" type="ORF">CHS0354_037210</name>
</gene>
<comment type="caution">
    <text evidence="1">The sequence shown here is derived from an EMBL/GenBank/DDBJ whole genome shotgun (WGS) entry which is preliminary data.</text>
</comment>
<keyword evidence="2" id="KW-1185">Reference proteome</keyword>
<name>A0AAE0SWZ4_9BIVA</name>
<feature type="non-terminal residue" evidence="1">
    <location>
        <position position="63"/>
    </location>
</feature>
<accession>A0AAE0SWZ4</accession>
<reference evidence="1" key="2">
    <citation type="journal article" date="2021" name="Genome Biol. Evol.">
        <title>Developing a high-quality reference genome for a parasitic bivalve with doubly uniparental inheritance (Bivalvia: Unionida).</title>
        <authorList>
            <person name="Smith C.H."/>
        </authorList>
    </citation>
    <scope>NUCLEOTIDE SEQUENCE</scope>
    <source>
        <strain evidence="1">CHS0354</strain>
        <tissue evidence="1">Mantle</tissue>
    </source>
</reference>